<dbReference type="PIRSF" id="PIRSF016393">
    <property type="entry name" value="Enh_rudimentary"/>
    <property type="match status" value="1"/>
</dbReference>
<dbReference type="PANTHER" id="PTHR12373:SF0">
    <property type="entry name" value="ENHANCER OF RUDIMENTARY HOMOLOG"/>
    <property type="match status" value="1"/>
</dbReference>
<evidence type="ECO:0000313" key="3">
    <source>
        <dbReference type="Proteomes" id="UP000887578"/>
    </source>
</evidence>
<protein>
    <recommendedName>
        <fullName evidence="2">Enhancer of rudimentary homolog</fullName>
    </recommendedName>
</protein>
<dbReference type="PANTHER" id="PTHR12373">
    <property type="entry name" value="ENHANCER OF RUDIMENTARY ERH"/>
    <property type="match status" value="1"/>
</dbReference>
<sequence>MSHTILLVQATDNVESRTWTDYETTVECLEAICKIYEEHLKKLNPVGSLISYEATDLLKFLDRLADISILVLSRRTHTYIPKSRDWIKSEIFSLLRQQLEESTK</sequence>
<dbReference type="InterPro" id="IPR035912">
    <property type="entry name" value="EHR_sf"/>
</dbReference>
<dbReference type="AlphaFoldDB" id="A0A914QXT1"/>
<keyword evidence="2" id="KW-0131">Cell cycle</keyword>
<reference evidence="4" key="1">
    <citation type="submission" date="2022-11" db="UniProtKB">
        <authorList>
            <consortium name="WormBaseParasite"/>
        </authorList>
    </citation>
    <scope>IDENTIFICATION</scope>
</reference>
<evidence type="ECO:0000256" key="2">
    <source>
        <dbReference type="PIRNR" id="PIRNR016393"/>
    </source>
</evidence>
<keyword evidence="3" id="KW-1185">Reference proteome</keyword>
<dbReference type="SUPFAM" id="SSF143875">
    <property type="entry name" value="ERH-like"/>
    <property type="match status" value="1"/>
</dbReference>
<comment type="similarity">
    <text evidence="1 2">Belongs to the E(R) family.</text>
</comment>
<proteinExistence type="inferred from homology"/>
<dbReference type="WBParaSite" id="PDA_v2.g6709.t1">
    <property type="protein sequence ID" value="PDA_v2.g6709.t1"/>
    <property type="gene ID" value="PDA_v2.g6709"/>
</dbReference>
<dbReference type="Pfam" id="PF01133">
    <property type="entry name" value="ER"/>
    <property type="match status" value="1"/>
</dbReference>
<dbReference type="InterPro" id="IPR000781">
    <property type="entry name" value="ERH"/>
</dbReference>
<evidence type="ECO:0000256" key="1">
    <source>
        <dbReference type="ARBA" id="ARBA00007491"/>
    </source>
</evidence>
<organism evidence="3 4">
    <name type="scientific">Panagrolaimus davidi</name>
    <dbReference type="NCBI Taxonomy" id="227884"/>
    <lineage>
        <taxon>Eukaryota</taxon>
        <taxon>Metazoa</taxon>
        <taxon>Ecdysozoa</taxon>
        <taxon>Nematoda</taxon>
        <taxon>Chromadorea</taxon>
        <taxon>Rhabditida</taxon>
        <taxon>Tylenchina</taxon>
        <taxon>Panagrolaimomorpha</taxon>
        <taxon>Panagrolaimoidea</taxon>
        <taxon>Panagrolaimidae</taxon>
        <taxon>Panagrolaimus</taxon>
    </lineage>
</organism>
<accession>A0A914QXT1</accession>
<evidence type="ECO:0000313" key="4">
    <source>
        <dbReference type="WBParaSite" id="PDA_v2.g6709.t1"/>
    </source>
</evidence>
<dbReference type="Proteomes" id="UP000887578">
    <property type="component" value="Unplaced"/>
</dbReference>
<comment type="function">
    <text evidence="2">May have a role in the cell cycle.</text>
</comment>
<name>A0A914QXT1_9BILA</name>
<dbReference type="Gene3D" id="3.30.2260.10">
    <property type="entry name" value="Enhancer of rudimentary"/>
    <property type="match status" value="1"/>
</dbReference>